<feature type="transmembrane region" description="Helical" evidence="1">
    <location>
        <begin position="33"/>
        <end position="54"/>
    </location>
</feature>
<dbReference type="HOGENOM" id="CLU_2353249_0_0_2"/>
<accession>F6D3X5</accession>
<reference evidence="2 3" key="1">
    <citation type="journal article" date="2014" name="Int. J. Syst. Evol. Microbiol.">
        <title>Methanobacterium paludis sp. nov. and a novel strain of Methanobacterium lacus isolated from northern peatlands.</title>
        <authorList>
            <person name="Cadillo-Quiroz H."/>
            <person name="Brauer S.L."/>
            <person name="Goodson N."/>
            <person name="Yavitt J.B."/>
            <person name="Zinder S.H."/>
        </authorList>
    </citation>
    <scope>NUCLEOTIDE SEQUENCE [LARGE SCALE GENOMIC DNA]</scope>
    <source>
        <strain evidence="3">DSM 25820 / JCM 18151 / SWAN1</strain>
    </source>
</reference>
<dbReference type="GeneID" id="10669276"/>
<keyword evidence="1" id="KW-1133">Transmembrane helix</keyword>
<dbReference type="Proteomes" id="UP000009231">
    <property type="component" value="Chromosome"/>
</dbReference>
<dbReference type="OrthoDB" id="70967at2157"/>
<evidence type="ECO:0008006" key="4">
    <source>
        <dbReference type="Google" id="ProtNLM"/>
    </source>
</evidence>
<feature type="transmembrane region" description="Helical" evidence="1">
    <location>
        <begin position="74"/>
        <end position="92"/>
    </location>
</feature>
<sequence>MKCPKCEAENPEYAPHCQKCGCLIKESYPRANTLSIVGIVIGFIMPFVFLLALLPEIYLYTRPEQSVKKRGKKFIEVTLVLFVVMIIVWAFINKVI</sequence>
<evidence type="ECO:0000313" key="2">
    <source>
        <dbReference type="EMBL" id="AEG18777.1"/>
    </source>
</evidence>
<name>F6D3X5_METPW</name>
<proteinExistence type="predicted"/>
<dbReference type="RefSeq" id="WP_013826276.1">
    <property type="nucleotide sequence ID" value="NC_015574.1"/>
</dbReference>
<evidence type="ECO:0000313" key="3">
    <source>
        <dbReference type="Proteomes" id="UP000009231"/>
    </source>
</evidence>
<keyword evidence="3" id="KW-1185">Reference proteome</keyword>
<protein>
    <recommendedName>
        <fullName evidence="4">Zinc-ribbon domain-containing protein</fullName>
    </recommendedName>
</protein>
<dbReference type="EMBL" id="CP002772">
    <property type="protein sequence ID" value="AEG18777.1"/>
    <property type="molecule type" value="Genomic_DNA"/>
</dbReference>
<keyword evidence="1" id="KW-0472">Membrane</keyword>
<gene>
    <name evidence="2" type="ordered locus">MSWAN_1766</name>
</gene>
<keyword evidence="1" id="KW-0812">Transmembrane</keyword>
<organism evidence="2 3">
    <name type="scientific">Methanobacterium paludis (strain DSM 25820 / JCM 18151 / SWAN1)</name>
    <dbReference type="NCBI Taxonomy" id="868131"/>
    <lineage>
        <taxon>Archaea</taxon>
        <taxon>Methanobacteriati</taxon>
        <taxon>Methanobacteriota</taxon>
        <taxon>Methanomada group</taxon>
        <taxon>Methanobacteria</taxon>
        <taxon>Methanobacteriales</taxon>
        <taxon>Methanobacteriaceae</taxon>
        <taxon>Methanobacterium</taxon>
    </lineage>
</organism>
<dbReference type="eggNOG" id="arCOG01242">
    <property type="taxonomic scope" value="Archaea"/>
</dbReference>
<dbReference type="AlphaFoldDB" id="F6D3X5"/>
<dbReference type="KEGG" id="mew:MSWAN_1766"/>
<evidence type="ECO:0000256" key="1">
    <source>
        <dbReference type="SAM" id="Phobius"/>
    </source>
</evidence>